<evidence type="ECO:0000313" key="1">
    <source>
        <dbReference type="EMBL" id="QFS45873.1"/>
    </source>
</evidence>
<dbReference type="AlphaFoldDB" id="A0A5P8VZJ8"/>
<organism evidence="1 2">
    <name type="scientific">Nostoc sphaeroides CCNUC1</name>
    <dbReference type="NCBI Taxonomy" id="2653204"/>
    <lineage>
        <taxon>Bacteria</taxon>
        <taxon>Bacillati</taxon>
        <taxon>Cyanobacteriota</taxon>
        <taxon>Cyanophyceae</taxon>
        <taxon>Nostocales</taxon>
        <taxon>Nostocaceae</taxon>
        <taxon>Nostoc</taxon>
    </lineage>
</organism>
<dbReference type="EMBL" id="CP045226">
    <property type="protein sequence ID" value="QFS45873.1"/>
    <property type="molecule type" value="Genomic_DNA"/>
</dbReference>
<protein>
    <submittedName>
        <fullName evidence="1">Uncharacterized protein</fullName>
    </submittedName>
</protein>
<name>A0A5P8VZJ8_9NOSO</name>
<sequence>MSTIHMNFKQFGALLSISTILGMNVVASKALAQQAPSILFGPATASGGGCTIDTQTSLNDGRTLSIVLNNMSAINGQRQRCILRVEANIPSGFRAQELQVQYQGDTVVNSGSKGTSFSRSFSILGALGILTTTPISTSFTSDTVINEVDRYSLLSASCGGQGVVSMNLIARSSVGSEIVLDTGDINAGNVRFSFPIIRC</sequence>
<dbReference type="RefSeq" id="WP_152589219.1">
    <property type="nucleotide sequence ID" value="NZ_CP045226.1"/>
</dbReference>
<dbReference type="Pfam" id="PF14273">
    <property type="entry name" value="DUF4360"/>
    <property type="match status" value="1"/>
</dbReference>
<accession>A0A5P8VZJ8</accession>
<dbReference type="InterPro" id="IPR025649">
    <property type="entry name" value="DUF4360"/>
</dbReference>
<dbReference type="Proteomes" id="UP000326678">
    <property type="component" value="Chromosome Gxm1"/>
</dbReference>
<evidence type="ECO:0000313" key="2">
    <source>
        <dbReference type="Proteomes" id="UP000326678"/>
    </source>
</evidence>
<keyword evidence="2" id="KW-1185">Reference proteome</keyword>
<dbReference type="KEGG" id="nsh:GXM_03352"/>
<gene>
    <name evidence="1" type="ORF">GXM_03352</name>
</gene>
<proteinExistence type="predicted"/>
<reference evidence="1 2" key="1">
    <citation type="submission" date="2019-10" db="EMBL/GenBank/DDBJ databases">
        <title>Genomic and transcriptomic insights into the perfect genentic adaptation of a filamentous nitrogen-fixing cyanobacterium to rice fields.</title>
        <authorList>
            <person name="Chen Z."/>
        </authorList>
    </citation>
    <scope>NUCLEOTIDE SEQUENCE [LARGE SCALE GENOMIC DNA]</scope>
    <source>
        <strain evidence="1">CCNUC1</strain>
    </source>
</reference>